<dbReference type="AlphaFoldDB" id="A0A0V1MU01"/>
<proteinExistence type="predicted"/>
<dbReference type="EMBL" id="JYDO01000043">
    <property type="protein sequence ID" value="KRZ75013.1"/>
    <property type="molecule type" value="Genomic_DNA"/>
</dbReference>
<gene>
    <name evidence="1" type="ORF">T10_5146</name>
</gene>
<dbReference type="Proteomes" id="UP000054843">
    <property type="component" value="Unassembled WGS sequence"/>
</dbReference>
<reference evidence="1 2" key="1">
    <citation type="submission" date="2015-01" db="EMBL/GenBank/DDBJ databases">
        <title>Evolution of Trichinella species and genotypes.</title>
        <authorList>
            <person name="Korhonen P.K."/>
            <person name="Edoardo P."/>
            <person name="Giuseppe L.R."/>
            <person name="Gasser R.B."/>
        </authorList>
    </citation>
    <scope>NUCLEOTIDE SEQUENCE [LARGE SCALE GENOMIC DNA]</scope>
    <source>
        <strain evidence="1">ISS1980</strain>
    </source>
</reference>
<organism evidence="1 2">
    <name type="scientific">Trichinella papuae</name>
    <dbReference type="NCBI Taxonomy" id="268474"/>
    <lineage>
        <taxon>Eukaryota</taxon>
        <taxon>Metazoa</taxon>
        <taxon>Ecdysozoa</taxon>
        <taxon>Nematoda</taxon>
        <taxon>Enoplea</taxon>
        <taxon>Dorylaimia</taxon>
        <taxon>Trichinellida</taxon>
        <taxon>Trichinellidae</taxon>
        <taxon>Trichinella</taxon>
    </lineage>
</organism>
<accession>A0A0V1MU01</accession>
<sequence>MLKLKKSVPITLFSRPACLSANKYFFEQTNCKLVAIISKGGLKVRTSSFTTWSNRACDNFKNFNKNTDICLIDYDREGEHTSKMLICPGDDSFYAKYILVGVESHKVGKAISITYYKHFV</sequence>
<evidence type="ECO:0000313" key="1">
    <source>
        <dbReference type="EMBL" id="KRZ75013.1"/>
    </source>
</evidence>
<evidence type="ECO:0000313" key="2">
    <source>
        <dbReference type="Proteomes" id="UP000054843"/>
    </source>
</evidence>
<comment type="caution">
    <text evidence="1">The sequence shown here is derived from an EMBL/GenBank/DDBJ whole genome shotgun (WGS) entry which is preliminary data.</text>
</comment>
<name>A0A0V1MU01_9BILA</name>
<keyword evidence="2" id="KW-1185">Reference proteome</keyword>
<protein>
    <submittedName>
        <fullName evidence="1">Uncharacterized protein</fullName>
    </submittedName>
</protein>